<dbReference type="RefSeq" id="WP_069797118.1">
    <property type="nucleotide sequence ID" value="NZ_CP034157.1"/>
</dbReference>
<proteinExistence type="predicted"/>
<dbReference type="EMBL" id="MKGI01000012">
    <property type="protein sequence ID" value="OEL11995.1"/>
    <property type="molecule type" value="Genomic_DNA"/>
</dbReference>
<reference evidence="1 2" key="1">
    <citation type="submission" date="2016-09" db="EMBL/GenBank/DDBJ databases">
        <authorList>
            <person name="Capua I."/>
            <person name="De Benedictis P."/>
            <person name="Joannis T."/>
            <person name="Lombin L.H."/>
            <person name="Cattoli G."/>
        </authorList>
    </citation>
    <scope>NUCLEOTIDE SEQUENCE [LARGE SCALE GENOMIC DNA]</scope>
    <source>
        <strain evidence="1 2">NRS-1</strain>
    </source>
</reference>
<evidence type="ECO:0000313" key="1">
    <source>
        <dbReference type="EMBL" id="OEL11995.1"/>
    </source>
</evidence>
<protein>
    <recommendedName>
        <fullName evidence="3">Alpha/beta hydrolase</fullName>
    </recommendedName>
</protein>
<dbReference type="SUPFAM" id="SSF53474">
    <property type="entry name" value="alpha/beta-Hydrolases"/>
    <property type="match status" value="1"/>
</dbReference>
<dbReference type="KEGG" id="cnr:EB819_01905"/>
<dbReference type="PATRIC" id="fig|237258.4.peg.1405"/>
<evidence type="ECO:0000313" key="2">
    <source>
        <dbReference type="Proteomes" id="UP000095601"/>
    </source>
</evidence>
<dbReference type="AlphaFoldDB" id="A0A1E5UGX3"/>
<dbReference type="InterPro" id="IPR029058">
    <property type="entry name" value="AB_hydrolase_fold"/>
</dbReference>
<dbReference type="OrthoDB" id="659408at2"/>
<organism evidence="1 2">
    <name type="scientific">Cloacibacterium normanense</name>
    <dbReference type="NCBI Taxonomy" id="237258"/>
    <lineage>
        <taxon>Bacteria</taxon>
        <taxon>Pseudomonadati</taxon>
        <taxon>Bacteroidota</taxon>
        <taxon>Flavobacteriia</taxon>
        <taxon>Flavobacteriales</taxon>
        <taxon>Weeksellaceae</taxon>
    </lineage>
</organism>
<dbReference type="Proteomes" id="UP000095601">
    <property type="component" value="Unassembled WGS sequence"/>
</dbReference>
<comment type="caution">
    <text evidence="1">The sequence shown here is derived from an EMBL/GenBank/DDBJ whole genome shotgun (WGS) entry which is preliminary data.</text>
</comment>
<evidence type="ECO:0008006" key="3">
    <source>
        <dbReference type="Google" id="ProtNLM"/>
    </source>
</evidence>
<dbReference type="Gene3D" id="3.40.50.1820">
    <property type="entry name" value="alpha/beta hydrolase"/>
    <property type="match status" value="1"/>
</dbReference>
<gene>
    <name evidence="1" type="ORF">BHF72_1451</name>
</gene>
<accession>A0A1E5UGX3</accession>
<sequence>MKLYVISGLGANGSIFEYIQFPKKFTEIIYIDWVIPNYNESFENYVNRMAEKVDVSEKFCLLGYSFGGIMVQEIHKLKPAEKVVILGSIKSDKEMSITFHLAKSSRIFAKLPESYFSEKTIKSYAFFRKLFDPNNPKLWQYFKVQNPTYLKWSINKILEWKHEEDKNVIQILADKDIVFPVKNSKPNYVIKGGTHLFPVTKAKEVSKILEEVFSE</sequence>
<dbReference type="STRING" id="237258.SAMN04489756_10640"/>
<name>A0A1E5UGX3_9FLAO</name>
<keyword evidence="2" id="KW-1185">Reference proteome</keyword>